<name>A0A084AP28_STACB</name>
<reference evidence="2 3" key="1">
    <citation type="journal article" date="2014" name="BMC Genomics">
        <title>Comparative genome sequencing reveals chemotype-specific gene clusters in the toxigenic black mold Stachybotrys.</title>
        <authorList>
            <person name="Semeiks J."/>
            <person name="Borek D."/>
            <person name="Otwinowski Z."/>
            <person name="Grishin N.V."/>
        </authorList>
    </citation>
    <scope>NUCLEOTIDE SEQUENCE [LARGE SCALE GENOMIC DNA]</scope>
    <source>
        <strain evidence="3">CBS 109288 / IBT 7711</strain>
    </source>
</reference>
<keyword evidence="3" id="KW-1185">Reference proteome</keyword>
<accession>A0A084AP28</accession>
<evidence type="ECO:0000313" key="2">
    <source>
        <dbReference type="EMBL" id="KEY67057.1"/>
    </source>
</evidence>
<evidence type="ECO:0000256" key="1">
    <source>
        <dbReference type="SAM" id="MobiDB-lite"/>
    </source>
</evidence>
<protein>
    <submittedName>
        <fullName evidence="2">Uncharacterized protein</fullName>
    </submittedName>
</protein>
<dbReference type="AlphaFoldDB" id="A0A084AP28"/>
<dbReference type="EMBL" id="KL648635">
    <property type="protein sequence ID" value="KEY67057.1"/>
    <property type="molecule type" value="Genomic_DNA"/>
</dbReference>
<feature type="region of interest" description="Disordered" evidence="1">
    <location>
        <begin position="167"/>
        <end position="187"/>
    </location>
</feature>
<organism evidence="2 3">
    <name type="scientific">Stachybotrys chartarum (strain CBS 109288 / IBT 7711)</name>
    <name type="common">Toxic black mold</name>
    <name type="synonym">Stilbospora chartarum</name>
    <dbReference type="NCBI Taxonomy" id="1280523"/>
    <lineage>
        <taxon>Eukaryota</taxon>
        <taxon>Fungi</taxon>
        <taxon>Dikarya</taxon>
        <taxon>Ascomycota</taxon>
        <taxon>Pezizomycotina</taxon>
        <taxon>Sordariomycetes</taxon>
        <taxon>Hypocreomycetidae</taxon>
        <taxon>Hypocreales</taxon>
        <taxon>Stachybotryaceae</taxon>
        <taxon>Stachybotrys</taxon>
    </lineage>
</organism>
<proteinExistence type="predicted"/>
<feature type="compositionally biased region" description="Acidic residues" evidence="1">
    <location>
        <begin position="175"/>
        <end position="187"/>
    </location>
</feature>
<gene>
    <name evidence="2" type="ORF">S7711_10886</name>
</gene>
<evidence type="ECO:0000313" key="3">
    <source>
        <dbReference type="Proteomes" id="UP000028045"/>
    </source>
</evidence>
<sequence length="187" mass="20118">MDCVQALIVCLSGSIEEPVSFGKRSTGGVIVTQPTPRTHALTLGEKDHLSASGGSIAPYSDEPAAKSTKVLQKADEGGKEPDGQLHDTAIVDQEIGKSGQGFQKHVGKTFGRPARPAQQTRVVCHGGPSRVFYSDRRGNLLHTRYVASFGPTPVPGRYRVGYEGSPICMPRSSSYEEEEESEEEDSE</sequence>
<dbReference type="HOGENOM" id="CLU_1448622_0_0_1"/>
<dbReference type="Proteomes" id="UP000028045">
    <property type="component" value="Unassembled WGS sequence"/>
</dbReference>